<dbReference type="RefSeq" id="WP_189242954.1">
    <property type="nucleotide sequence ID" value="NZ_BMQP01000026.1"/>
</dbReference>
<dbReference type="AlphaFoldDB" id="A0A8J3WDW8"/>
<dbReference type="InterPro" id="IPR041698">
    <property type="entry name" value="Methyltransf_25"/>
</dbReference>
<name>A0A8J3WDW8_PLARO</name>
<dbReference type="Gene3D" id="3.40.50.150">
    <property type="entry name" value="Vaccinia Virus protein VP39"/>
    <property type="match status" value="1"/>
</dbReference>
<sequence>MALSPTASHPAPPAPVSPVSRPGDLGAFISAALRRPATIGAIAPTRAPLARLLAQIVPRTRPAVVVELGAGTGVVSDAISQRLVSGSRQVAVEIDPPLAEHLRTSRPHLEVICGDAAQLRALLAERGLQRVDAVVSALPWSLLPRGTQAQILAEVTALLRPDAALSTIAAHPAGLAPSARVFRRLLTEQFDEITVSPTIWRNLPPARVLTARRPNRHASI</sequence>
<keyword evidence="6" id="KW-1185">Reference proteome</keyword>
<dbReference type="Pfam" id="PF13649">
    <property type="entry name" value="Methyltransf_25"/>
    <property type="match status" value="1"/>
</dbReference>
<gene>
    <name evidence="5" type="ORF">Pro02_47820</name>
</gene>
<evidence type="ECO:0000256" key="1">
    <source>
        <dbReference type="ARBA" id="ARBA00022603"/>
    </source>
</evidence>
<protein>
    <submittedName>
        <fullName evidence="5">Methyltransferase</fullName>
    </submittedName>
</protein>
<keyword evidence="3" id="KW-0949">S-adenosyl-L-methionine</keyword>
<evidence type="ECO:0000256" key="2">
    <source>
        <dbReference type="ARBA" id="ARBA00022679"/>
    </source>
</evidence>
<keyword evidence="2" id="KW-0808">Transferase</keyword>
<dbReference type="SUPFAM" id="SSF53335">
    <property type="entry name" value="S-adenosyl-L-methionine-dependent methyltransferases"/>
    <property type="match status" value="1"/>
</dbReference>
<keyword evidence="1 5" id="KW-0489">Methyltransferase</keyword>
<dbReference type="SMART" id="SM00650">
    <property type="entry name" value="rADc"/>
    <property type="match status" value="1"/>
</dbReference>
<evidence type="ECO:0000313" key="5">
    <source>
        <dbReference type="EMBL" id="GIH86374.1"/>
    </source>
</evidence>
<evidence type="ECO:0000259" key="4">
    <source>
        <dbReference type="SMART" id="SM00650"/>
    </source>
</evidence>
<accession>A0A8J3WDW8</accession>
<dbReference type="GO" id="GO:0000179">
    <property type="term" value="F:rRNA (adenine-N6,N6-)-dimethyltransferase activity"/>
    <property type="evidence" value="ECO:0007669"/>
    <property type="project" value="InterPro"/>
</dbReference>
<dbReference type="InterPro" id="IPR029063">
    <property type="entry name" value="SAM-dependent_MTases_sf"/>
</dbReference>
<evidence type="ECO:0000313" key="6">
    <source>
        <dbReference type="Proteomes" id="UP000655044"/>
    </source>
</evidence>
<reference evidence="5" key="1">
    <citation type="submission" date="2021-01" db="EMBL/GenBank/DDBJ databases">
        <title>Whole genome shotgun sequence of Planobispora rosea NBRC 15558.</title>
        <authorList>
            <person name="Komaki H."/>
            <person name="Tamura T."/>
        </authorList>
    </citation>
    <scope>NUCLEOTIDE SEQUENCE</scope>
    <source>
        <strain evidence="5">NBRC 15558</strain>
    </source>
</reference>
<dbReference type="Proteomes" id="UP000655044">
    <property type="component" value="Unassembled WGS sequence"/>
</dbReference>
<dbReference type="InterPro" id="IPR020598">
    <property type="entry name" value="rRNA_Ade_methylase_Trfase_N"/>
</dbReference>
<comment type="caution">
    <text evidence="5">The sequence shown here is derived from an EMBL/GenBank/DDBJ whole genome shotgun (WGS) entry which is preliminary data.</text>
</comment>
<evidence type="ECO:0000256" key="3">
    <source>
        <dbReference type="ARBA" id="ARBA00022691"/>
    </source>
</evidence>
<dbReference type="EMBL" id="BOOI01000046">
    <property type="protein sequence ID" value="GIH86374.1"/>
    <property type="molecule type" value="Genomic_DNA"/>
</dbReference>
<organism evidence="5 6">
    <name type="scientific">Planobispora rosea</name>
    <dbReference type="NCBI Taxonomy" id="35762"/>
    <lineage>
        <taxon>Bacteria</taxon>
        <taxon>Bacillati</taxon>
        <taxon>Actinomycetota</taxon>
        <taxon>Actinomycetes</taxon>
        <taxon>Streptosporangiales</taxon>
        <taxon>Streptosporangiaceae</taxon>
        <taxon>Planobispora</taxon>
    </lineage>
</organism>
<feature type="domain" description="Ribosomal RNA adenine methylase transferase N-terminal" evidence="4">
    <location>
        <begin position="49"/>
        <end position="172"/>
    </location>
</feature>
<dbReference type="CDD" id="cd02440">
    <property type="entry name" value="AdoMet_MTases"/>
    <property type="match status" value="1"/>
</dbReference>
<proteinExistence type="predicted"/>